<dbReference type="AlphaFoldDB" id="A0A9W9ZE32"/>
<reference evidence="2" key="1">
    <citation type="submission" date="2023-01" db="EMBL/GenBank/DDBJ databases">
        <title>Genome assembly of the deep-sea coral Lophelia pertusa.</title>
        <authorList>
            <person name="Herrera S."/>
            <person name="Cordes E."/>
        </authorList>
    </citation>
    <scope>NUCLEOTIDE SEQUENCE</scope>
    <source>
        <strain evidence="2">USNM1676648</strain>
        <tissue evidence="2">Polyp</tissue>
    </source>
</reference>
<gene>
    <name evidence="2" type="ORF">OS493_018777</name>
</gene>
<dbReference type="OrthoDB" id="5976674at2759"/>
<feature type="compositionally biased region" description="Basic residues" evidence="1">
    <location>
        <begin position="1"/>
        <end position="13"/>
    </location>
</feature>
<keyword evidence="3" id="KW-1185">Reference proteome</keyword>
<name>A0A9W9ZE32_9CNID</name>
<organism evidence="2 3">
    <name type="scientific">Desmophyllum pertusum</name>
    <dbReference type="NCBI Taxonomy" id="174260"/>
    <lineage>
        <taxon>Eukaryota</taxon>
        <taxon>Metazoa</taxon>
        <taxon>Cnidaria</taxon>
        <taxon>Anthozoa</taxon>
        <taxon>Hexacorallia</taxon>
        <taxon>Scleractinia</taxon>
        <taxon>Caryophylliina</taxon>
        <taxon>Caryophylliidae</taxon>
        <taxon>Desmophyllum</taxon>
    </lineage>
</organism>
<evidence type="ECO:0000313" key="3">
    <source>
        <dbReference type="Proteomes" id="UP001163046"/>
    </source>
</evidence>
<dbReference type="Proteomes" id="UP001163046">
    <property type="component" value="Unassembled WGS sequence"/>
</dbReference>
<protein>
    <submittedName>
        <fullName evidence="2">Uncharacterized protein</fullName>
    </submittedName>
</protein>
<dbReference type="EMBL" id="MU826360">
    <property type="protein sequence ID" value="KAJ7378983.1"/>
    <property type="molecule type" value="Genomic_DNA"/>
</dbReference>
<evidence type="ECO:0000313" key="2">
    <source>
        <dbReference type="EMBL" id="KAJ7378983.1"/>
    </source>
</evidence>
<comment type="caution">
    <text evidence="2">The sequence shown here is derived from an EMBL/GenBank/DDBJ whole genome shotgun (WGS) entry which is preliminary data.</text>
</comment>
<sequence>MKSRWNLKTKKSQKTNSAEKKAEDLRMKAMETFAETKKIKLENGDMNEGGPRVKKCRSPGSDTLVYLREKSKQECQVRKQEDDTKRKVQELQATQLKCMQQQQQQMMSTLGEQLK</sequence>
<accession>A0A9W9ZE32</accession>
<feature type="region of interest" description="Disordered" evidence="1">
    <location>
        <begin position="1"/>
        <end position="22"/>
    </location>
</feature>
<evidence type="ECO:0000256" key="1">
    <source>
        <dbReference type="SAM" id="MobiDB-lite"/>
    </source>
</evidence>
<proteinExistence type="predicted"/>